<comment type="caution">
    <text evidence="9">The sequence shown here is derived from an EMBL/GenBank/DDBJ whole genome shotgun (WGS) entry which is preliminary data.</text>
</comment>
<dbReference type="EMBL" id="JAATHJ010000025">
    <property type="protein sequence ID" value="NJP38606.1"/>
    <property type="molecule type" value="Genomic_DNA"/>
</dbReference>
<dbReference type="GO" id="GO:0005524">
    <property type="term" value="F:ATP binding"/>
    <property type="evidence" value="ECO:0007669"/>
    <property type="project" value="UniProtKB-KW"/>
</dbReference>
<evidence type="ECO:0000256" key="7">
    <source>
        <dbReference type="ARBA" id="ARBA00048696"/>
    </source>
</evidence>
<dbReference type="Pfam" id="PF02661">
    <property type="entry name" value="Fic"/>
    <property type="match status" value="1"/>
</dbReference>
<evidence type="ECO:0000259" key="8">
    <source>
        <dbReference type="PROSITE" id="PS51459"/>
    </source>
</evidence>
<dbReference type="SUPFAM" id="SSF140931">
    <property type="entry name" value="Fic-like"/>
    <property type="match status" value="1"/>
</dbReference>
<organism evidence="9 10">
    <name type="scientific">Alkalicoccus luteus</name>
    <dbReference type="NCBI Taxonomy" id="1237094"/>
    <lineage>
        <taxon>Bacteria</taxon>
        <taxon>Bacillati</taxon>
        <taxon>Bacillota</taxon>
        <taxon>Bacilli</taxon>
        <taxon>Bacillales</taxon>
        <taxon>Bacillaceae</taxon>
        <taxon>Alkalicoccus</taxon>
    </lineage>
</organism>
<dbReference type="EC" id="2.7.7.108" evidence="5"/>
<dbReference type="GO" id="GO:0070733">
    <property type="term" value="F:AMPylase activity"/>
    <property type="evidence" value="ECO:0007669"/>
    <property type="project" value="UniProtKB-EC"/>
</dbReference>
<keyword evidence="2" id="KW-0548">Nucleotidyltransferase</keyword>
<dbReference type="AlphaFoldDB" id="A0A969PQL4"/>
<dbReference type="PANTHER" id="PTHR39560">
    <property type="entry name" value="PROTEIN ADENYLYLTRANSFERASE FIC-RELATED"/>
    <property type="match status" value="1"/>
</dbReference>
<dbReference type="PANTHER" id="PTHR39560:SF1">
    <property type="entry name" value="PROTEIN ADENYLYLTRANSFERASE FIC-RELATED"/>
    <property type="match status" value="1"/>
</dbReference>
<evidence type="ECO:0000256" key="3">
    <source>
        <dbReference type="ARBA" id="ARBA00022741"/>
    </source>
</evidence>
<dbReference type="Proteomes" id="UP000752012">
    <property type="component" value="Unassembled WGS sequence"/>
</dbReference>
<dbReference type="RefSeq" id="WP_168008253.1">
    <property type="nucleotide sequence ID" value="NZ_JAATHJ010000025.1"/>
</dbReference>
<comment type="catalytic activity">
    <reaction evidence="7">
        <text>L-tyrosyl-[protein] + ATP = O-(5'-adenylyl)-L-tyrosyl-[protein] + diphosphate</text>
        <dbReference type="Rhea" id="RHEA:54288"/>
        <dbReference type="Rhea" id="RHEA-COMP:10136"/>
        <dbReference type="Rhea" id="RHEA-COMP:13846"/>
        <dbReference type="ChEBI" id="CHEBI:30616"/>
        <dbReference type="ChEBI" id="CHEBI:33019"/>
        <dbReference type="ChEBI" id="CHEBI:46858"/>
        <dbReference type="ChEBI" id="CHEBI:83624"/>
        <dbReference type="EC" id="2.7.7.108"/>
    </reaction>
</comment>
<keyword evidence="3" id="KW-0547">Nucleotide-binding</keyword>
<dbReference type="PROSITE" id="PS51459">
    <property type="entry name" value="FIDO"/>
    <property type="match status" value="1"/>
</dbReference>
<keyword evidence="1" id="KW-0808">Transferase</keyword>
<accession>A0A969PQL4</accession>
<evidence type="ECO:0000256" key="6">
    <source>
        <dbReference type="ARBA" id="ARBA00047939"/>
    </source>
</evidence>
<evidence type="ECO:0000256" key="2">
    <source>
        <dbReference type="ARBA" id="ARBA00022695"/>
    </source>
</evidence>
<gene>
    <name evidence="9" type="ORF">HCN83_13575</name>
</gene>
<evidence type="ECO:0000256" key="1">
    <source>
        <dbReference type="ARBA" id="ARBA00022679"/>
    </source>
</evidence>
<dbReference type="Gene3D" id="1.10.3290.10">
    <property type="entry name" value="Fido-like domain"/>
    <property type="match status" value="1"/>
</dbReference>
<evidence type="ECO:0000256" key="5">
    <source>
        <dbReference type="ARBA" id="ARBA00034531"/>
    </source>
</evidence>
<reference evidence="9 10" key="1">
    <citation type="submission" date="2020-03" db="EMBL/GenBank/DDBJ databases">
        <title>Assessment of the enzymatic potential of alkaline-tolerant lipase obtained from Bacillus luteus H11 (technogenic soil) for the bioremediation of saline soils contaminated with petroleum substances.</title>
        <authorList>
            <person name="Kalwasinska A."/>
        </authorList>
    </citation>
    <scope>NUCLEOTIDE SEQUENCE [LARGE SCALE GENOMIC DNA]</scope>
    <source>
        <strain evidence="9 10">H11</strain>
    </source>
</reference>
<protein>
    <recommendedName>
        <fullName evidence="5">protein adenylyltransferase</fullName>
        <ecNumber evidence="5">2.7.7.108</ecNumber>
    </recommendedName>
</protein>
<evidence type="ECO:0000256" key="4">
    <source>
        <dbReference type="ARBA" id="ARBA00022840"/>
    </source>
</evidence>
<dbReference type="InterPro" id="IPR036597">
    <property type="entry name" value="Fido-like_dom_sf"/>
</dbReference>
<evidence type="ECO:0000313" key="10">
    <source>
        <dbReference type="Proteomes" id="UP000752012"/>
    </source>
</evidence>
<name>A0A969PQL4_9BACI</name>
<dbReference type="InterPro" id="IPR003812">
    <property type="entry name" value="Fido"/>
</dbReference>
<comment type="catalytic activity">
    <reaction evidence="6">
        <text>L-threonyl-[protein] + ATP = 3-O-(5'-adenylyl)-L-threonyl-[protein] + diphosphate</text>
        <dbReference type="Rhea" id="RHEA:54292"/>
        <dbReference type="Rhea" id="RHEA-COMP:11060"/>
        <dbReference type="Rhea" id="RHEA-COMP:13847"/>
        <dbReference type="ChEBI" id="CHEBI:30013"/>
        <dbReference type="ChEBI" id="CHEBI:30616"/>
        <dbReference type="ChEBI" id="CHEBI:33019"/>
        <dbReference type="ChEBI" id="CHEBI:138113"/>
        <dbReference type="EC" id="2.7.7.108"/>
    </reaction>
</comment>
<dbReference type="GO" id="GO:0051302">
    <property type="term" value="P:regulation of cell division"/>
    <property type="evidence" value="ECO:0007669"/>
    <property type="project" value="TreeGrafter"/>
</dbReference>
<sequence>MSKYRSGPSRYCYPGTETLRNYFHIRREEQLQRLDAMLTSKRLAELSLQPLKGGWDFAHLCRIHAWIFQDLYPFAGKVRQENISKDGFTFAQAAHIEQSAAALFSALQREKWQSMDRRTLAKSLAFYFAEMNVLHPFRDGNGRSIREFIRALAGHAGFRLNWADADKSEVLEASIRSVTDPAPLEDVLYRLLKPIDGSDQAT</sequence>
<evidence type="ECO:0000313" key="9">
    <source>
        <dbReference type="EMBL" id="NJP38606.1"/>
    </source>
</evidence>
<feature type="domain" description="Fido" evidence="8">
    <location>
        <begin position="55"/>
        <end position="193"/>
    </location>
</feature>
<keyword evidence="4" id="KW-0067">ATP-binding</keyword>
<proteinExistence type="predicted"/>
<keyword evidence="10" id="KW-1185">Reference proteome</keyword>